<dbReference type="OrthoDB" id="9799835at2"/>
<reference evidence="6" key="2">
    <citation type="journal article" date="2019" name="MicrobiologyOpen">
        <title>High-quality draft genome sequence of Gaiella occulta isolated from a 150 meter deep mineral water borehole and comparison with the genome sequences of other deep-branching lineages of the phylum Actinobacteria.</title>
        <authorList>
            <person name="Severino R."/>
            <person name="Froufe H.J.C."/>
            <person name="Barroso C."/>
            <person name="Albuquerque L."/>
            <person name="Lobo-da-Cunha A."/>
            <person name="da Costa M.S."/>
            <person name="Egas C."/>
        </authorList>
    </citation>
    <scope>NUCLEOTIDE SEQUENCE [LARGE SCALE GENOMIC DNA]</scope>
    <source>
        <strain evidence="6">F2-233</strain>
    </source>
</reference>
<dbReference type="CDD" id="cd13831">
    <property type="entry name" value="HU"/>
    <property type="match status" value="1"/>
</dbReference>
<dbReference type="AlphaFoldDB" id="A0A7M2Z1N2"/>
<dbReference type="SMART" id="SM00411">
    <property type="entry name" value="BHL"/>
    <property type="match status" value="1"/>
</dbReference>
<dbReference type="GO" id="GO:0030261">
    <property type="term" value="P:chromosome condensation"/>
    <property type="evidence" value="ECO:0007669"/>
    <property type="project" value="UniProtKB-KW"/>
</dbReference>
<dbReference type="InterPro" id="IPR010992">
    <property type="entry name" value="IHF-like_DNA-bd_dom_sf"/>
</dbReference>
<dbReference type="GO" id="GO:0003677">
    <property type="term" value="F:DNA binding"/>
    <property type="evidence" value="ECO:0007669"/>
    <property type="project" value="UniProtKB-KW"/>
</dbReference>
<gene>
    <name evidence="5" type="ORF">Gocc_0448</name>
</gene>
<dbReference type="PANTHER" id="PTHR33175:SF3">
    <property type="entry name" value="DNA-BINDING PROTEIN HU-BETA"/>
    <property type="match status" value="1"/>
</dbReference>
<name>A0A7M2Z1N2_9ACTN</name>
<proteinExistence type="inferred from homology"/>
<dbReference type="EMBL" id="QQZY01000001">
    <property type="protein sequence ID" value="RDI76029.1"/>
    <property type="molecule type" value="Genomic_DNA"/>
</dbReference>
<dbReference type="InterPro" id="IPR020816">
    <property type="entry name" value="Histone-like_DNA-bd_CS"/>
</dbReference>
<dbReference type="PROSITE" id="PS00045">
    <property type="entry name" value="HISTONE_LIKE"/>
    <property type="match status" value="1"/>
</dbReference>
<comment type="caution">
    <text evidence="5">The sequence shown here is derived from an EMBL/GenBank/DDBJ whole genome shotgun (WGS) entry which is preliminary data.</text>
</comment>
<sequence>MTKQEFVDAVAHKTGMTKRDAGTAVDAFLDVVEGALKAGETVTFTGFGKFHTTRRKEREGVNPRNPSQKVHIPAANVPKFSAGSQLKKAVN</sequence>
<accession>A0A7M2Z1N2</accession>
<comment type="similarity">
    <text evidence="3">Belongs to the bacterial histone-like protein family.</text>
</comment>
<evidence type="ECO:0000256" key="2">
    <source>
        <dbReference type="ARBA" id="ARBA00023125"/>
    </source>
</evidence>
<dbReference type="RefSeq" id="WP_114794893.1">
    <property type="nucleotide sequence ID" value="NZ_QQZY01000001.1"/>
</dbReference>
<keyword evidence="6" id="KW-1185">Reference proteome</keyword>
<evidence type="ECO:0000256" key="1">
    <source>
        <dbReference type="ARBA" id="ARBA00023067"/>
    </source>
</evidence>
<feature type="region of interest" description="Disordered" evidence="4">
    <location>
        <begin position="53"/>
        <end position="91"/>
    </location>
</feature>
<dbReference type="GO" id="GO:0005829">
    <property type="term" value="C:cytosol"/>
    <property type="evidence" value="ECO:0007669"/>
    <property type="project" value="TreeGrafter"/>
</dbReference>
<dbReference type="PANTHER" id="PTHR33175">
    <property type="entry name" value="DNA-BINDING PROTEIN HU"/>
    <property type="match status" value="1"/>
</dbReference>
<evidence type="ECO:0000256" key="3">
    <source>
        <dbReference type="RuleBase" id="RU003939"/>
    </source>
</evidence>
<protein>
    <submittedName>
        <fullName evidence="5">Bacterial nucleoid DNA-binding protein</fullName>
    </submittedName>
</protein>
<dbReference type="Pfam" id="PF00216">
    <property type="entry name" value="Bac_DNA_binding"/>
    <property type="match status" value="1"/>
</dbReference>
<evidence type="ECO:0000313" key="6">
    <source>
        <dbReference type="Proteomes" id="UP000254134"/>
    </source>
</evidence>
<dbReference type="InterPro" id="IPR000119">
    <property type="entry name" value="Hist_DNA-bd"/>
</dbReference>
<dbReference type="GO" id="GO:0030527">
    <property type="term" value="F:structural constituent of chromatin"/>
    <property type="evidence" value="ECO:0007669"/>
    <property type="project" value="InterPro"/>
</dbReference>
<dbReference type="Gene3D" id="4.10.520.10">
    <property type="entry name" value="IHF-like DNA-binding proteins"/>
    <property type="match status" value="1"/>
</dbReference>
<organism evidence="5 6">
    <name type="scientific">Gaiella occulta</name>
    <dbReference type="NCBI Taxonomy" id="1002870"/>
    <lineage>
        <taxon>Bacteria</taxon>
        <taxon>Bacillati</taxon>
        <taxon>Actinomycetota</taxon>
        <taxon>Thermoleophilia</taxon>
        <taxon>Gaiellales</taxon>
        <taxon>Gaiellaceae</taxon>
        <taxon>Gaiella</taxon>
    </lineage>
</organism>
<evidence type="ECO:0000313" key="5">
    <source>
        <dbReference type="EMBL" id="RDI76029.1"/>
    </source>
</evidence>
<keyword evidence="2 5" id="KW-0238">DNA-binding</keyword>
<evidence type="ECO:0000256" key="4">
    <source>
        <dbReference type="SAM" id="MobiDB-lite"/>
    </source>
</evidence>
<dbReference type="SUPFAM" id="SSF47729">
    <property type="entry name" value="IHF-like DNA-binding proteins"/>
    <property type="match status" value="1"/>
</dbReference>
<dbReference type="Proteomes" id="UP000254134">
    <property type="component" value="Unassembled WGS sequence"/>
</dbReference>
<dbReference type="PRINTS" id="PR01727">
    <property type="entry name" value="DNABINDINGHU"/>
</dbReference>
<reference evidence="5 6" key="1">
    <citation type="submission" date="2018-07" db="EMBL/GenBank/DDBJ databases">
        <title>High-quality-draft genome sequence of Gaiella occulta.</title>
        <authorList>
            <person name="Severino R."/>
            <person name="Froufe H.J.C."/>
            <person name="Rainey F.A."/>
            <person name="Barroso C."/>
            <person name="Albuquerque L."/>
            <person name="Lobo-Da-Cunha A."/>
            <person name="Da Costa M.S."/>
            <person name="Egas C."/>
        </authorList>
    </citation>
    <scope>NUCLEOTIDE SEQUENCE [LARGE SCALE GENOMIC DNA]</scope>
    <source>
        <strain evidence="5 6">F2-233</strain>
    </source>
</reference>
<keyword evidence="1" id="KW-0226">DNA condensation</keyword>